<keyword evidence="2" id="KW-0564">Palmitate</keyword>
<dbReference type="InterPro" id="IPR003423">
    <property type="entry name" value="OMP_efflux"/>
</dbReference>
<dbReference type="PANTHER" id="PTHR30203">
    <property type="entry name" value="OUTER MEMBRANE CATION EFFLUX PROTEIN"/>
    <property type="match status" value="1"/>
</dbReference>
<dbReference type="AlphaFoldDB" id="A0A560GYY2"/>
<name>A0A560GYY2_9PROT</name>
<dbReference type="InterPro" id="IPR010131">
    <property type="entry name" value="MdtP/NodT-like"/>
</dbReference>
<keyword evidence="6" id="KW-1185">Reference proteome</keyword>
<protein>
    <submittedName>
        <fullName evidence="5">NodT family efflux transporter outer membrane factor (OMF) lipoprotein</fullName>
    </submittedName>
</protein>
<dbReference type="Proteomes" id="UP000315751">
    <property type="component" value="Unassembled WGS sequence"/>
</dbReference>
<proteinExistence type="inferred from homology"/>
<evidence type="ECO:0000313" key="6">
    <source>
        <dbReference type="Proteomes" id="UP000315751"/>
    </source>
</evidence>
<dbReference type="Pfam" id="PF02321">
    <property type="entry name" value="OEP"/>
    <property type="match status" value="2"/>
</dbReference>
<organism evidence="5 6">
    <name type="scientific">Nitrospirillum amazonense</name>
    <dbReference type="NCBI Taxonomy" id="28077"/>
    <lineage>
        <taxon>Bacteria</taxon>
        <taxon>Pseudomonadati</taxon>
        <taxon>Pseudomonadota</taxon>
        <taxon>Alphaproteobacteria</taxon>
        <taxon>Rhodospirillales</taxon>
        <taxon>Azospirillaceae</taxon>
        <taxon>Nitrospirillum</taxon>
    </lineage>
</organism>
<feature type="chain" id="PRO_5022247741" evidence="2">
    <location>
        <begin position="25"/>
        <end position="508"/>
    </location>
</feature>
<sequence>MSVTTPFAAFPRRARLLAATAALALTAACTLGPDYQPPKADAPATWSATTTQSAMKIQASADPTVLAHWWTEFHDPTLDKLVADVVAGNLDLKVAEQRILSARAQRQQAAAAQYPSVKGETAAMRNRLPPGTFGQLGGTNNIFLAGFDASWELDLFGGTRRSIEAADANVEAGIENRRSMVMSMLAELGTDYAALRSLQARTAIANENVRLSQETRDLTAAKYKVGLATELQLAEADGQLEQQKAVLPTLATQAAQRAHAIATLTGRTPADVDGLLTTAGPEVPLPPALPASLPSEVVRARPDIRAAERTMAATNAEIGVREAARFPKVSLGLIGGFLNPDLGKLLQGDSFGWSVGPTVSGNIFDGGRLKAGVKDAEAQAEQARLTYRKTVLTAFQEVEDALVAYTNERQRNETLHRALDAAQRAQDRARSQYRAGLADFLSVLDADRTLATSKDAVAQSDYALVQQTIALYKALGGGWQAGETGAGETAAADTVPAGSHGGAGNPPA</sequence>
<keyword evidence="2" id="KW-0472">Membrane</keyword>
<dbReference type="PANTHER" id="PTHR30203:SF33">
    <property type="entry name" value="BLR4455 PROTEIN"/>
    <property type="match status" value="1"/>
</dbReference>
<keyword evidence="2" id="KW-1134">Transmembrane beta strand</keyword>
<dbReference type="Gene3D" id="2.20.200.10">
    <property type="entry name" value="Outer membrane efflux proteins (OEP)"/>
    <property type="match status" value="1"/>
</dbReference>
<dbReference type="SUPFAM" id="SSF56954">
    <property type="entry name" value="Outer membrane efflux proteins (OEP)"/>
    <property type="match status" value="1"/>
</dbReference>
<keyword evidence="3" id="KW-0175">Coiled coil</keyword>
<evidence type="ECO:0000256" key="1">
    <source>
        <dbReference type="ARBA" id="ARBA00007613"/>
    </source>
</evidence>
<evidence type="ECO:0000256" key="2">
    <source>
        <dbReference type="RuleBase" id="RU362097"/>
    </source>
</evidence>
<dbReference type="GO" id="GO:0005886">
    <property type="term" value="C:plasma membrane"/>
    <property type="evidence" value="ECO:0007669"/>
    <property type="project" value="UniProtKB-SubCell"/>
</dbReference>
<evidence type="ECO:0000256" key="3">
    <source>
        <dbReference type="SAM" id="Coils"/>
    </source>
</evidence>
<feature type="signal peptide" evidence="2">
    <location>
        <begin position="1"/>
        <end position="24"/>
    </location>
</feature>
<feature type="region of interest" description="Disordered" evidence="4">
    <location>
        <begin position="484"/>
        <end position="508"/>
    </location>
</feature>
<dbReference type="RefSeq" id="WP_145734704.1">
    <property type="nucleotide sequence ID" value="NZ_VITR01000012.1"/>
</dbReference>
<feature type="compositionally biased region" description="Gly residues" evidence="4">
    <location>
        <begin position="499"/>
        <end position="508"/>
    </location>
</feature>
<dbReference type="GO" id="GO:0015562">
    <property type="term" value="F:efflux transmembrane transporter activity"/>
    <property type="evidence" value="ECO:0007669"/>
    <property type="project" value="InterPro"/>
</dbReference>
<feature type="coiled-coil region" evidence="3">
    <location>
        <begin position="405"/>
        <end position="432"/>
    </location>
</feature>
<gene>
    <name evidence="5" type="ORF">FBZ90_112109</name>
</gene>
<dbReference type="NCBIfam" id="TIGR01845">
    <property type="entry name" value="outer_NodT"/>
    <property type="match status" value="1"/>
</dbReference>
<keyword evidence="2" id="KW-0732">Signal</keyword>
<evidence type="ECO:0000313" key="5">
    <source>
        <dbReference type="EMBL" id="TWB38620.1"/>
    </source>
</evidence>
<comment type="subcellular location">
    <subcellularLocation>
        <location evidence="2">Cell membrane</location>
        <topology evidence="2">Lipid-anchor</topology>
    </subcellularLocation>
</comment>
<comment type="similarity">
    <text evidence="1 2">Belongs to the outer membrane factor (OMF) (TC 1.B.17) family.</text>
</comment>
<dbReference type="Gene3D" id="1.20.1600.10">
    <property type="entry name" value="Outer membrane efflux proteins (OEP)"/>
    <property type="match status" value="1"/>
</dbReference>
<dbReference type="OrthoDB" id="9783100at2"/>
<keyword evidence="2" id="KW-0812">Transmembrane</keyword>
<reference evidence="5 6" key="1">
    <citation type="submission" date="2019-06" db="EMBL/GenBank/DDBJ databases">
        <title>Genomic Encyclopedia of Type Strains, Phase IV (KMG-V): Genome sequencing to study the core and pangenomes of soil and plant-associated prokaryotes.</title>
        <authorList>
            <person name="Whitman W."/>
        </authorList>
    </citation>
    <scope>NUCLEOTIDE SEQUENCE [LARGE SCALE GENOMIC DNA]</scope>
    <source>
        <strain evidence="5 6">BR 11622</strain>
    </source>
</reference>
<dbReference type="EMBL" id="VITR01000012">
    <property type="protein sequence ID" value="TWB38620.1"/>
    <property type="molecule type" value="Genomic_DNA"/>
</dbReference>
<evidence type="ECO:0000256" key="4">
    <source>
        <dbReference type="SAM" id="MobiDB-lite"/>
    </source>
</evidence>
<keyword evidence="2 5" id="KW-0449">Lipoprotein</keyword>
<accession>A0A560GYY2</accession>
<comment type="caution">
    <text evidence="5">The sequence shown here is derived from an EMBL/GenBank/DDBJ whole genome shotgun (WGS) entry which is preliminary data.</text>
</comment>